<keyword evidence="6" id="KW-0645">Protease</keyword>
<feature type="domain" description="Peptidase M20 dimerisation" evidence="5">
    <location>
        <begin position="177"/>
        <end position="272"/>
    </location>
</feature>
<protein>
    <submittedName>
        <fullName evidence="6">Glutamate carboxypeptidase</fullName>
        <ecNumber evidence="6">3.4.17.11</ecNumber>
    </submittedName>
</protein>
<dbReference type="InterPro" id="IPR050072">
    <property type="entry name" value="Peptidase_M20A"/>
</dbReference>
<keyword evidence="7" id="KW-1185">Reference proteome</keyword>
<dbReference type="InterPro" id="IPR011650">
    <property type="entry name" value="Peptidase_M20_dimer"/>
</dbReference>
<comment type="cofactor">
    <cofactor evidence="1">
        <name>Zn(2+)</name>
        <dbReference type="ChEBI" id="CHEBI:29105"/>
    </cofactor>
</comment>
<gene>
    <name evidence="6" type="ORF">QOZ98_001254</name>
</gene>
<evidence type="ECO:0000313" key="7">
    <source>
        <dbReference type="Proteomes" id="UP001241988"/>
    </source>
</evidence>
<dbReference type="GO" id="GO:0004180">
    <property type="term" value="F:carboxypeptidase activity"/>
    <property type="evidence" value="ECO:0007669"/>
    <property type="project" value="UniProtKB-KW"/>
</dbReference>
<dbReference type="SUPFAM" id="SSF53187">
    <property type="entry name" value="Zn-dependent exopeptidases"/>
    <property type="match status" value="1"/>
</dbReference>
<dbReference type="EC" id="3.4.17.11" evidence="6"/>
<dbReference type="SUPFAM" id="SSF55031">
    <property type="entry name" value="Bacterial exopeptidase dimerisation domain"/>
    <property type="match status" value="1"/>
</dbReference>
<proteinExistence type="predicted"/>
<dbReference type="EMBL" id="JAUSWB010000003">
    <property type="protein sequence ID" value="MDQ0428428.1"/>
    <property type="molecule type" value="Genomic_DNA"/>
</dbReference>
<evidence type="ECO:0000256" key="3">
    <source>
        <dbReference type="ARBA" id="ARBA00022801"/>
    </source>
</evidence>
<dbReference type="Gene3D" id="3.30.70.360">
    <property type="match status" value="1"/>
</dbReference>
<evidence type="ECO:0000256" key="1">
    <source>
        <dbReference type="ARBA" id="ARBA00001947"/>
    </source>
</evidence>
<evidence type="ECO:0000259" key="5">
    <source>
        <dbReference type="Pfam" id="PF07687"/>
    </source>
</evidence>
<dbReference type="PANTHER" id="PTHR43808:SF9">
    <property type="entry name" value="BLL0789 PROTEIN"/>
    <property type="match status" value="1"/>
</dbReference>
<dbReference type="PROSITE" id="PS00758">
    <property type="entry name" value="ARGE_DAPE_CPG2_1"/>
    <property type="match status" value="1"/>
</dbReference>
<comment type="caution">
    <text evidence="6">The sequence shown here is derived from an EMBL/GenBank/DDBJ whole genome shotgun (WGS) entry which is preliminary data.</text>
</comment>
<dbReference type="InterPro" id="IPR017150">
    <property type="entry name" value="Pept_M20_glutamate_carboxypep"/>
</dbReference>
<dbReference type="Proteomes" id="UP001241988">
    <property type="component" value="Unassembled WGS sequence"/>
</dbReference>
<dbReference type="RefSeq" id="WP_308786607.1">
    <property type="nucleotide sequence ID" value="NZ_JAUSWB010000003.1"/>
</dbReference>
<keyword evidence="2" id="KW-0479">Metal-binding</keyword>
<sequence length="377" mass="40308">MKEFIGANQQPMLELIENLVNIDSGSYLKSGIDKVGEILAEEYKMIGFETEVHEQEVFGNNLVIRHPEAEAPEIMLIAHLDTVFPEGTAEKRPFHVADDLAHGPGVIDMKASHATALFAIKALMDSGSSAYKNVVLVLNTDEEIGSISSRSLIEKVAADKKYALVLEPAQNGQLVSERKGGGKYFLKAYGKSAHAGIEPENGASAIEELARKILKLHALSEPEGGITVNVGLIKGGTSVNTIAPFAEAGIDLRIETPEDGERLDRAIKEICSYTETPGTTVELTGHITRPAWVLTDAARTLIDVIAEEGMKLGITLSHEKSGGGSDANLTAHIGIPSIDGMGPVGGNAHQETEYLVVSSLTERTLLLANVIERLSGK</sequence>
<dbReference type="PANTHER" id="PTHR43808">
    <property type="entry name" value="ACETYLORNITHINE DEACETYLASE"/>
    <property type="match status" value="1"/>
</dbReference>
<keyword evidence="3 6" id="KW-0378">Hydrolase</keyword>
<name>A0ABU0GT00_9BACL</name>
<dbReference type="PIRSF" id="PIRSF037238">
    <property type="entry name" value="Carboxypeptidase_G2"/>
    <property type="match status" value="1"/>
</dbReference>
<keyword evidence="4" id="KW-0862">Zinc</keyword>
<dbReference type="Gene3D" id="3.40.630.10">
    <property type="entry name" value="Zn peptidases"/>
    <property type="match status" value="1"/>
</dbReference>
<dbReference type="Pfam" id="PF07687">
    <property type="entry name" value="M20_dimer"/>
    <property type="match status" value="1"/>
</dbReference>
<dbReference type="InterPro" id="IPR002933">
    <property type="entry name" value="Peptidase_M20"/>
</dbReference>
<reference evidence="6 7" key="1">
    <citation type="submission" date="2023-07" db="EMBL/GenBank/DDBJ databases">
        <title>Genomic Encyclopedia of Type Strains, Phase IV (KMG-IV): sequencing the most valuable type-strain genomes for metagenomic binning, comparative biology and taxonomic classification.</title>
        <authorList>
            <person name="Goeker M."/>
        </authorList>
    </citation>
    <scope>NUCLEOTIDE SEQUENCE [LARGE SCALE GENOMIC DNA]</scope>
    <source>
        <strain evidence="6 7">DSM 16419</strain>
    </source>
</reference>
<evidence type="ECO:0000256" key="4">
    <source>
        <dbReference type="ARBA" id="ARBA00022833"/>
    </source>
</evidence>
<keyword evidence="6" id="KW-0121">Carboxypeptidase</keyword>
<dbReference type="CDD" id="cd03885">
    <property type="entry name" value="M20_CPDG2"/>
    <property type="match status" value="1"/>
</dbReference>
<evidence type="ECO:0000313" key="6">
    <source>
        <dbReference type="EMBL" id="MDQ0428428.1"/>
    </source>
</evidence>
<dbReference type="Pfam" id="PF01546">
    <property type="entry name" value="Peptidase_M20"/>
    <property type="match status" value="1"/>
</dbReference>
<accession>A0ABU0GT00</accession>
<evidence type="ECO:0000256" key="2">
    <source>
        <dbReference type="ARBA" id="ARBA00022723"/>
    </source>
</evidence>
<dbReference type="InterPro" id="IPR036264">
    <property type="entry name" value="Bact_exopeptidase_dim_dom"/>
</dbReference>
<dbReference type="InterPro" id="IPR001261">
    <property type="entry name" value="ArgE/DapE_CS"/>
</dbReference>
<organism evidence="6 7">
    <name type="scientific">Planomicrobium stackebrandtii</name>
    <dbReference type="NCBI Taxonomy" id="253160"/>
    <lineage>
        <taxon>Bacteria</taxon>
        <taxon>Bacillati</taxon>
        <taxon>Bacillota</taxon>
        <taxon>Bacilli</taxon>
        <taxon>Bacillales</taxon>
        <taxon>Caryophanaceae</taxon>
        <taxon>Planomicrobium</taxon>
    </lineage>
</organism>